<dbReference type="RefSeq" id="WP_125764874.1">
    <property type="nucleotide sequence ID" value="NZ_BOLN01000010.1"/>
</dbReference>
<dbReference type="InterPro" id="IPR011991">
    <property type="entry name" value="ArsR-like_HTH"/>
</dbReference>
<dbReference type="SMART" id="SM00418">
    <property type="entry name" value="HTH_ARSR"/>
    <property type="match status" value="1"/>
</dbReference>
<accession>A0ABW4D6J7</accession>
<dbReference type="InterPro" id="IPR036390">
    <property type="entry name" value="WH_DNA-bd_sf"/>
</dbReference>
<dbReference type="PANTHER" id="PTHR33154">
    <property type="entry name" value="TRANSCRIPTIONAL REGULATOR, ARSR FAMILY"/>
    <property type="match status" value="1"/>
</dbReference>
<sequence>MDLSLTNNSLPAFSALDNPVRLEIINLLSKSKMNVKEIATAVGLSSTITIMHLNKLEAAHIIRTEKHGNQRISILTVDNITIHFPQQLYVPYEKYEFNIPIGQYTHYQVAPTCGLAGQTGFIGKVDNPKYFMNPERTDAGMLWFSNGFVEYTVPNYLAPDQQIKMIEFNVELSSEFPFSNNNWLSDITLSLAGKTLGTWTSPGDFSDVRGKFTPEWVYSDMNQYGLLKTIRISEYGTFIDGHHFSDVTISDIDAKRDNWTLRFSVPKTAEHCGGCTIFGKHFGNYNQDISFRTYYQEKIKSD</sequence>
<evidence type="ECO:0000256" key="2">
    <source>
        <dbReference type="ARBA" id="ARBA00023125"/>
    </source>
</evidence>
<keyword evidence="2" id="KW-0238">DNA-binding</keyword>
<protein>
    <submittedName>
        <fullName evidence="5">ArsR/SmtB family transcription factor</fullName>
    </submittedName>
</protein>
<dbReference type="Gene3D" id="1.10.10.10">
    <property type="entry name" value="Winged helix-like DNA-binding domain superfamily/Winged helix DNA-binding domain"/>
    <property type="match status" value="1"/>
</dbReference>
<dbReference type="InterPro" id="IPR001845">
    <property type="entry name" value="HTH_ArsR_DNA-bd_dom"/>
</dbReference>
<evidence type="ECO:0000256" key="3">
    <source>
        <dbReference type="ARBA" id="ARBA00023163"/>
    </source>
</evidence>
<dbReference type="PANTHER" id="PTHR33154:SF33">
    <property type="entry name" value="TRANSCRIPTIONAL REPRESSOR SDPR"/>
    <property type="match status" value="1"/>
</dbReference>
<evidence type="ECO:0000313" key="5">
    <source>
        <dbReference type="EMBL" id="MFD1456430.1"/>
    </source>
</evidence>
<keyword evidence="3" id="KW-0804">Transcription</keyword>
<dbReference type="EMBL" id="JBHTOD010000010">
    <property type="protein sequence ID" value="MFD1456430.1"/>
    <property type="molecule type" value="Genomic_DNA"/>
</dbReference>
<evidence type="ECO:0000256" key="1">
    <source>
        <dbReference type="ARBA" id="ARBA00023015"/>
    </source>
</evidence>
<gene>
    <name evidence="5" type="ORF">ACFQ44_12250</name>
</gene>
<keyword evidence="1" id="KW-0805">Transcription regulation</keyword>
<proteinExistence type="predicted"/>
<evidence type="ECO:0000259" key="4">
    <source>
        <dbReference type="PROSITE" id="PS50987"/>
    </source>
</evidence>
<dbReference type="SUPFAM" id="SSF46785">
    <property type="entry name" value="Winged helix' DNA-binding domain"/>
    <property type="match status" value="1"/>
</dbReference>
<name>A0ABW4D6J7_9LACO</name>
<dbReference type="InterPro" id="IPR036388">
    <property type="entry name" value="WH-like_DNA-bd_sf"/>
</dbReference>
<comment type="caution">
    <text evidence="5">The sequence shown here is derived from an EMBL/GenBank/DDBJ whole genome shotgun (WGS) entry which is preliminary data.</text>
</comment>
<feature type="domain" description="HTH arsR-type" evidence="4">
    <location>
        <begin position="1"/>
        <end position="95"/>
    </location>
</feature>
<dbReference type="CDD" id="cd00090">
    <property type="entry name" value="HTH_ARSR"/>
    <property type="match status" value="1"/>
</dbReference>
<dbReference type="InterPro" id="IPR051081">
    <property type="entry name" value="HTH_MetalResp_TranReg"/>
</dbReference>
<evidence type="ECO:0000313" key="6">
    <source>
        <dbReference type="Proteomes" id="UP001597189"/>
    </source>
</evidence>
<keyword evidence="6" id="KW-1185">Reference proteome</keyword>
<dbReference type="PROSITE" id="PS50987">
    <property type="entry name" value="HTH_ARSR_2"/>
    <property type="match status" value="1"/>
</dbReference>
<reference evidence="6" key="1">
    <citation type="journal article" date="2019" name="Int. J. Syst. Evol. Microbiol.">
        <title>The Global Catalogue of Microorganisms (GCM) 10K type strain sequencing project: providing services to taxonomists for standard genome sequencing and annotation.</title>
        <authorList>
            <consortium name="The Broad Institute Genomics Platform"/>
            <consortium name="The Broad Institute Genome Sequencing Center for Infectious Disease"/>
            <person name="Wu L."/>
            <person name="Ma J."/>
        </authorList>
    </citation>
    <scope>NUCLEOTIDE SEQUENCE [LARGE SCALE GENOMIC DNA]</scope>
    <source>
        <strain evidence="6">CCM 8979</strain>
    </source>
</reference>
<dbReference type="Pfam" id="PF01022">
    <property type="entry name" value="HTH_5"/>
    <property type="match status" value="1"/>
</dbReference>
<dbReference type="Proteomes" id="UP001597189">
    <property type="component" value="Unassembled WGS sequence"/>
</dbReference>
<organism evidence="5 6">
    <name type="scientific">Levilactobacillus lanxiensis</name>
    <dbReference type="NCBI Taxonomy" id="2799568"/>
    <lineage>
        <taxon>Bacteria</taxon>
        <taxon>Bacillati</taxon>
        <taxon>Bacillota</taxon>
        <taxon>Bacilli</taxon>
        <taxon>Lactobacillales</taxon>
        <taxon>Lactobacillaceae</taxon>
        <taxon>Levilactobacillus</taxon>
    </lineage>
</organism>